<dbReference type="Proteomes" id="UP001152888">
    <property type="component" value="Unassembled WGS sequence"/>
</dbReference>
<accession>A0A9P0PLH0</accession>
<sequence length="138" mass="15655">MTTSPFNTCESYAESLVPINKKTTMKNGGADCQSRKRYLASGNTFTDLHYSFRIGIKTISRIVREVCSNIWLLLHKEYMAIPDVSTWQNIAYAFEKTANFPNCIGAVDSKHIRLIKPEDSGSMYFNYKGYCSIVLMVS</sequence>
<name>A0A9P0PLH0_ACAOB</name>
<dbReference type="AlphaFoldDB" id="A0A9P0PLH0"/>
<keyword evidence="2" id="KW-1185">Reference proteome</keyword>
<dbReference type="EMBL" id="CAKOFQ010006981">
    <property type="protein sequence ID" value="CAH1985491.1"/>
    <property type="molecule type" value="Genomic_DNA"/>
</dbReference>
<comment type="caution">
    <text evidence="1">The sequence shown here is derived from an EMBL/GenBank/DDBJ whole genome shotgun (WGS) entry which is preliminary data.</text>
</comment>
<reference evidence="1" key="1">
    <citation type="submission" date="2022-03" db="EMBL/GenBank/DDBJ databases">
        <authorList>
            <person name="Sayadi A."/>
        </authorList>
    </citation>
    <scope>NUCLEOTIDE SEQUENCE</scope>
</reference>
<protein>
    <recommendedName>
        <fullName evidence="3">DDE Tnp4 domain-containing protein</fullName>
    </recommendedName>
</protein>
<evidence type="ECO:0008006" key="3">
    <source>
        <dbReference type="Google" id="ProtNLM"/>
    </source>
</evidence>
<gene>
    <name evidence="1" type="ORF">ACAOBT_LOCUS16709</name>
</gene>
<evidence type="ECO:0000313" key="2">
    <source>
        <dbReference type="Proteomes" id="UP001152888"/>
    </source>
</evidence>
<dbReference type="OrthoDB" id="8189118at2759"/>
<organism evidence="1 2">
    <name type="scientific">Acanthoscelides obtectus</name>
    <name type="common">Bean weevil</name>
    <name type="synonym">Bruchus obtectus</name>
    <dbReference type="NCBI Taxonomy" id="200917"/>
    <lineage>
        <taxon>Eukaryota</taxon>
        <taxon>Metazoa</taxon>
        <taxon>Ecdysozoa</taxon>
        <taxon>Arthropoda</taxon>
        <taxon>Hexapoda</taxon>
        <taxon>Insecta</taxon>
        <taxon>Pterygota</taxon>
        <taxon>Neoptera</taxon>
        <taxon>Endopterygota</taxon>
        <taxon>Coleoptera</taxon>
        <taxon>Polyphaga</taxon>
        <taxon>Cucujiformia</taxon>
        <taxon>Chrysomeloidea</taxon>
        <taxon>Chrysomelidae</taxon>
        <taxon>Bruchinae</taxon>
        <taxon>Bruchini</taxon>
        <taxon>Acanthoscelides</taxon>
    </lineage>
</organism>
<evidence type="ECO:0000313" key="1">
    <source>
        <dbReference type="EMBL" id="CAH1985491.1"/>
    </source>
</evidence>
<proteinExistence type="predicted"/>